<dbReference type="AlphaFoldDB" id="D8S4G5"/>
<dbReference type="Gramene" id="EFJ20936">
    <property type="protein sequence ID" value="EFJ20936"/>
    <property type="gene ID" value="SELMODRAFT_418039"/>
</dbReference>
<proteinExistence type="predicted"/>
<keyword evidence="2" id="KW-1185">Reference proteome</keyword>
<protein>
    <submittedName>
        <fullName evidence="1">Uncharacterized protein</fullName>
    </submittedName>
</protein>
<evidence type="ECO:0000313" key="1">
    <source>
        <dbReference type="EMBL" id="EFJ20936.1"/>
    </source>
</evidence>
<evidence type="ECO:0000313" key="2">
    <source>
        <dbReference type="Proteomes" id="UP000001514"/>
    </source>
</evidence>
<name>D8S4G5_SELML</name>
<dbReference type="Proteomes" id="UP000001514">
    <property type="component" value="Unassembled WGS sequence"/>
</dbReference>
<gene>
    <name evidence="1" type="ORF">SELMODRAFT_418039</name>
</gene>
<sequence length="117" mass="14298">MEDCYVLPIYRNLGLWWVKPRSFVWWDFFMLDTYDDSHWKWKLKIKSDMEKQNTHYRHLVLVPIHLAVMLYKLMKNLNYNELAEQFAFGEAIVHEIILETTKAIAHRFAYKIKFPES</sequence>
<dbReference type="HOGENOM" id="CLU_2088999_0_0_1"/>
<reference evidence="1 2" key="1">
    <citation type="journal article" date="2011" name="Science">
        <title>The Selaginella genome identifies genetic changes associated with the evolution of vascular plants.</title>
        <authorList>
            <person name="Banks J.A."/>
            <person name="Nishiyama T."/>
            <person name="Hasebe M."/>
            <person name="Bowman J.L."/>
            <person name="Gribskov M."/>
            <person name="dePamphilis C."/>
            <person name="Albert V.A."/>
            <person name="Aono N."/>
            <person name="Aoyama T."/>
            <person name="Ambrose B.A."/>
            <person name="Ashton N.W."/>
            <person name="Axtell M.J."/>
            <person name="Barker E."/>
            <person name="Barker M.S."/>
            <person name="Bennetzen J.L."/>
            <person name="Bonawitz N.D."/>
            <person name="Chapple C."/>
            <person name="Cheng C."/>
            <person name="Correa L.G."/>
            <person name="Dacre M."/>
            <person name="DeBarry J."/>
            <person name="Dreyer I."/>
            <person name="Elias M."/>
            <person name="Engstrom E.M."/>
            <person name="Estelle M."/>
            <person name="Feng L."/>
            <person name="Finet C."/>
            <person name="Floyd S.K."/>
            <person name="Frommer W.B."/>
            <person name="Fujita T."/>
            <person name="Gramzow L."/>
            <person name="Gutensohn M."/>
            <person name="Harholt J."/>
            <person name="Hattori M."/>
            <person name="Heyl A."/>
            <person name="Hirai T."/>
            <person name="Hiwatashi Y."/>
            <person name="Ishikawa M."/>
            <person name="Iwata M."/>
            <person name="Karol K.G."/>
            <person name="Koehler B."/>
            <person name="Kolukisaoglu U."/>
            <person name="Kubo M."/>
            <person name="Kurata T."/>
            <person name="Lalonde S."/>
            <person name="Li K."/>
            <person name="Li Y."/>
            <person name="Litt A."/>
            <person name="Lyons E."/>
            <person name="Manning G."/>
            <person name="Maruyama T."/>
            <person name="Michael T.P."/>
            <person name="Mikami K."/>
            <person name="Miyazaki S."/>
            <person name="Morinaga S."/>
            <person name="Murata T."/>
            <person name="Mueller-Roeber B."/>
            <person name="Nelson D.R."/>
            <person name="Obara M."/>
            <person name="Oguri Y."/>
            <person name="Olmstead R.G."/>
            <person name="Onodera N."/>
            <person name="Petersen B.L."/>
            <person name="Pils B."/>
            <person name="Prigge M."/>
            <person name="Rensing S.A."/>
            <person name="Riano-Pachon D.M."/>
            <person name="Roberts A.W."/>
            <person name="Sato Y."/>
            <person name="Scheller H.V."/>
            <person name="Schulz B."/>
            <person name="Schulz C."/>
            <person name="Shakirov E.V."/>
            <person name="Shibagaki N."/>
            <person name="Shinohara N."/>
            <person name="Shippen D.E."/>
            <person name="Soerensen I."/>
            <person name="Sotooka R."/>
            <person name="Sugimoto N."/>
            <person name="Sugita M."/>
            <person name="Sumikawa N."/>
            <person name="Tanurdzic M."/>
            <person name="Theissen G."/>
            <person name="Ulvskov P."/>
            <person name="Wakazuki S."/>
            <person name="Weng J.K."/>
            <person name="Willats W.W."/>
            <person name="Wipf D."/>
            <person name="Wolf P.G."/>
            <person name="Yang L."/>
            <person name="Zimmer A.D."/>
            <person name="Zhu Q."/>
            <person name="Mitros T."/>
            <person name="Hellsten U."/>
            <person name="Loque D."/>
            <person name="Otillar R."/>
            <person name="Salamov A."/>
            <person name="Schmutz J."/>
            <person name="Shapiro H."/>
            <person name="Lindquist E."/>
            <person name="Lucas S."/>
            <person name="Rokhsar D."/>
            <person name="Grigoriev I.V."/>
        </authorList>
    </citation>
    <scope>NUCLEOTIDE SEQUENCE [LARGE SCALE GENOMIC DNA]</scope>
</reference>
<organism evidence="2">
    <name type="scientific">Selaginella moellendorffii</name>
    <name type="common">Spikemoss</name>
    <dbReference type="NCBI Taxonomy" id="88036"/>
    <lineage>
        <taxon>Eukaryota</taxon>
        <taxon>Viridiplantae</taxon>
        <taxon>Streptophyta</taxon>
        <taxon>Embryophyta</taxon>
        <taxon>Tracheophyta</taxon>
        <taxon>Lycopodiopsida</taxon>
        <taxon>Selaginellales</taxon>
        <taxon>Selaginellaceae</taxon>
        <taxon>Selaginella</taxon>
    </lineage>
</organism>
<accession>D8S4G5</accession>
<dbReference type="KEGG" id="smo:SELMODRAFT_418039"/>
<dbReference type="InParanoid" id="D8S4G5"/>
<dbReference type="EMBL" id="GL377601">
    <property type="protein sequence ID" value="EFJ20936.1"/>
    <property type="molecule type" value="Genomic_DNA"/>
</dbReference>